<name>A0A177DTR3_ALTAL</name>
<reference evidence="5" key="2">
    <citation type="journal article" date="2019" name="bioRxiv">
        <title>Genomics, evolutionary history and diagnostics of the Alternaria alternata species group including apple and Asian pear pathotypes.</title>
        <authorList>
            <person name="Armitage A.D."/>
            <person name="Cockerton H.M."/>
            <person name="Sreenivasaprasad S."/>
            <person name="Woodhall J.W."/>
            <person name="Lane C.R."/>
            <person name="Harrison R.J."/>
            <person name="Clarkson J.P."/>
        </authorList>
    </citation>
    <scope>NUCLEOTIDE SEQUENCE [LARGE SCALE GENOMIC DNA]</scope>
    <source>
        <strain evidence="5">FERA 1177</strain>
    </source>
</reference>
<dbReference type="OMA" id="ENVPIYN"/>
<dbReference type="RefSeq" id="XP_018388269.1">
    <property type="nucleotide sequence ID" value="XM_018535570.1"/>
</dbReference>
<evidence type="ECO:0000313" key="5">
    <source>
        <dbReference type="Proteomes" id="UP000291422"/>
    </source>
</evidence>
<proteinExistence type="predicted"/>
<dbReference type="VEuPathDB" id="FungiDB:CC77DRAFT_959335"/>
<accession>A0A177DTR3</accession>
<dbReference type="Proteomes" id="UP000077248">
    <property type="component" value="Unassembled WGS sequence"/>
</dbReference>
<dbReference type="EMBL" id="KV441474">
    <property type="protein sequence ID" value="OAG22848.1"/>
    <property type="molecule type" value="Genomic_DNA"/>
</dbReference>
<dbReference type="EMBL" id="PDXD01000003">
    <property type="protein sequence ID" value="RYN80950.1"/>
    <property type="molecule type" value="Genomic_DNA"/>
</dbReference>
<protein>
    <submittedName>
        <fullName evidence="2">Uncharacterized protein</fullName>
    </submittedName>
</protein>
<evidence type="ECO:0000313" key="2">
    <source>
        <dbReference type="EMBL" id="OAG22848.1"/>
    </source>
</evidence>
<dbReference type="Proteomes" id="UP000291422">
    <property type="component" value="Unassembled WGS sequence"/>
</dbReference>
<dbReference type="AlphaFoldDB" id="A0A177DTR3"/>
<dbReference type="GeneID" id="29121164"/>
<sequence>MSSIRRSCQSALFRTNNVCLYTNGSRRAFSRTSVSSRGALPNFLPPSKPELSELLSKFNAKILLPSHLTKEQRKLVYSKESRAKLEAEPVEITLGDVTLPLEHLDRNRLPNTFKTFRGIVAESETKEDWENVVRCLEGFEEAGIKVESAWQELVVRKLNLADMHHLVLKMLQRSKATGVKLSNLGVLQQVLRSVHDKATLSDWAEEETAKMYKQAKQIVELMDNEEHHKVQNRKDQPTEGDWRGRPSVVALPTELAAVLAERHGGDMEQVKKLSNRLVNALKQSDYTAWLDMTSLRSSTKADSFKNVTTQLAFTKDHSYSLLEVMIVWNALKTSRKVLGAEMPMAEEAQKFETKAEQVLMEGMQSLDDMSKDKSGKSLKPAFVKYAKDVLEKCR</sequence>
<evidence type="ECO:0000313" key="4">
    <source>
        <dbReference type="Proteomes" id="UP000077248"/>
    </source>
</evidence>
<reference evidence="2 4" key="1">
    <citation type="submission" date="2016-05" db="EMBL/GenBank/DDBJ databases">
        <title>Comparative analysis of secretome profiles of manganese(II)-oxidizing ascomycete fungi.</title>
        <authorList>
            <consortium name="DOE Joint Genome Institute"/>
            <person name="Zeiner C.A."/>
            <person name="Purvine S.O."/>
            <person name="Zink E.M."/>
            <person name="Wu S."/>
            <person name="Pasa-Tolic L."/>
            <person name="Chaput D.L."/>
            <person name="Haridas S."/>
            <person name="Grigoriev I.V."/>
            <person name="Santelli C.M."/>
            <person name="Hansel C.M."/>
        </authorList>
    </citation>
    <scope>NUCLEOTIDE SEQUENCE [LARGE SCALE GENOMIC DNA]</scope>
    <source>
        <strain evidence="2 4">SRC1lrK2f</strain>
    </source>
</reference>
<reference evidence="3" key="3">
    <citation type="journal article" date="2019" name="J. ISSAAS">
        <title>Genomics, evolutionary history and diagnostics of the Alternaria alternata species group including apple and Asian pear pathotypes.</title>
        <authorList>
            <person name="Armitage A.D."/>
            <person name="Cockerton H.M."/>
            <person name="Sreenivasaprasad S."/>
            <person name="Woodhall J."/>
            <person name="Lane C."/>
            <person name="Harrison R.J."/>
            <person name="Clarkson J.P."/>
        </authorList>
    </citation>
    <scope>NUCLEOTIDE SEQUENCE</scope>
    <source>
        <strain evidence="3">FERA 1177</strain>
    </source>
</reference>
<evidence type="ECO:0000313" key="3">
    <source>
        <dbReference type="EMBL" id="RYN80950.1"/>
    </source>
</evidence>
<gene>
    <name evidence="3" type="ORF">AA0117_g2959</name>
    <name evidence="2" type="ORF">CC77DRAFT_959335</name>
</gene>
<dbReference type="STRING" id="5599.A0A177DTR3"/>
<evidence type="ECO:0000256" key="1">
    <source>
        <dbReference type="SAM" id="MobiDB-lite"/>
    </source>
</evidence>
<feature type="compositionally biased region" description="Basic and acidic residues" evidence="1">
    <location>
        <begin position="226"/>
        <end position="244"/>
    </location>
</feature>
<organism evidence="2 4">
    <name type="scientific">Alternaria alternata</name>
    <name type="common">Alternaria rot fungus</name>
    <name type="synonym">Torula alternata</name>
    <dbReference type="NCBI Taxonomy" id="5599"/>
    <lineage>
        <taxon>Eukaryota</taxon>
        <taxon>Fungi</taxon>
        <taxon>Dikarya</taxon>
        <taxon>Ascomycota</taxon>
        <taxon>Pezizomycotina</taxon>
        <taxon>Dothideomycetes</taxon>
        <taxon>Pleosporomycetidae</taxon>
        <taxon>Pleosporales</taxon>
        <taxon>Pleosporineae</taxon>
        <taxon>Pleosporaceae</taxon>
        <taxon>Alternaria</taxon>
        <taxon>Alternaria sect. Alternaria</taxon>
        <taxon>Alternaria alternata complex</taxon>
    </lineage>
</organism>
<dbReference type="KEGG" id="aalt:CC77DRAFT_959335"/>
<feature type="region of interest" description="Disordered" evidence="1">
    <location>
        <begin position="226"/>
        <end position="245"/>
    </location>
</feature>
<keyword evidence="4" id="KW-1185">Reference proteome</keyword>